<sequence>MKILLFLFPLLLNALNLDLLSKEPTWLTLLHYKDNKSSIVTKEFFLNPKGDRNAKEELNATLEAYYLPFIDETHARCKYPARYLWLSTKINLPDYKAIDNKCVTLKEWKILEDVKSISAVFVSGYLGNPASAFGHSFITVDKNSGNKLLNHNISFGADLPDKYDIFSYIYNGVIGGYKGLYTDKYYYLDDLVYSQRSLREMWQYEMNLTKYEQKLILFHFWELLGQKFAYYFFNRNCGYRVSELLELVHKEPILGKERIWYAPAETFHKLNEFNQKSKVFNNVNYLPSKQQLIYDKYHYLDFEDKEKVLQIFSNDFQGLENAKNLNMSIETLDMLLEYIEYLNTKKNFKQNKNLQNLYRRLLQKRIVLPASLVSDKKVSLKQSVTQSSKTSFMGLGGNTNRGLEFKYAPFVMDSVDYNTLDGDILSVLDGTLFVKEGKFTLKALNILKIRRLNINNLPVDTQDSYSWGMHIGSTKHKQRDYFLDVSIGKSWKLKDNMKLYALLHGSWHSHNHKYRLAPSVGLFMNLDTLKVDMIYKKENIYEAKDFKDQFSLQAQKYLHNDSALYLEVKREEDINSLHFGYKWYF</sequence>
<protein>
    <submittedName>
        <fullName evidence="4">Uncharacterized protein</fullName>
    </submittedName>
</protein>
<feature type="domain" description="DUF7840" evidence="2">
    <location>
        <begin position="421"/>
        <end position="584"/>
    </location>
</feature>
<reference evidence="4" key="1">
    <citation type="submission" date="2020-01" db="EMBL/GenBank/DDBJ databases">
        <authorList>
            <person name="Meier V. D."/>
            <person name="Meier V D."/>
        </authorList>
    </citation>
    <scope>NUCLEOTIDE SEQUENCE</scope>
    <source>
        <strain evidence="4">HLG_WM_MAG_01</strain>
    </source>
</reference>
<evidence type="ECO:0000259" key="3">
    <source>
        <dbReference type="Pfam" id="PF25225"/>
    </source>
</evidence>
<name>A0A6S6T1N8_9BACT</name>
<organism evidence="4">
    <name type="scientific">uncultured Sulfurovum sp</name>
    <dbReference type="NCBI Taxonomy" id="269237"/>
    <lineage>
        <taxon>Bacteria</taxon>
        <taxon>Pseudomonadati</taxon>
        <taxon>Campylobacterota</taxon>
        <taxon>Epsilonproteobacteria</taxon>
        <taxon>Campylobacterales</taxon>
        <taxon>Sulfurovaceae</taxon>
        <taxon>Sulfurovum</taxon>
        <taxon>environmental samples</taxon>
    </lineage>
</organism>
<dbReference type="InterPro" id="IPR025178">
    <property type="entry name" value="Lnb_N"/>
</dbReference>
<evidence type="ECO:0000313" key="4">
    <source>
        <dbReference type="EMBL" id="CAA6809360.1"/>
    </source>
</evidence>
<feature type="domain" description="Lnb N-terminal periplasmic" evidence="1">
    <location>
        <begin position="107"/>
        <end position="267"/>
    </location>
</feature>
<gene>
    <name evidence="4" type="ORF">HELGO_WM3590</name>
</gene>
<dbReference type="AlphaFoldDB" id="A0A6S6T1N8"/>
<dbReference type="InterPro" id="IPR057162">
    <property type="entry name" value="DUF7840"/>
</dbReference>
<proteinExistence type="predicted"/>
<dbReference type="Pfam" id="PF25222">
    <property type="entry name" value="DUF7840"/>
    <property type="match status" value="1"/>
</dbReference>
<accession>A0A6S6T1N8</accession>
<dbReference type="Pfam" id="PF25225">
    <property type="entry name" value="DUF7843"/>
    <property type="match status" value="1"/>
</dbReference>
<evidence type="ECO:0000259" key="1">
    <source>
        <dbReference type="Pfam" id="PF13387"/>
    </source>
</evidence>
<dbReference type="InterPro" id="IPR057165">
    <property type="entry name" value="DUF7843"/>
</dbReference>
<feature type="domain" description="DUF7843" evidence="3">
    <location>
        <begin position="20"/>
        <end position="88"/>
    </location>
</feature>
<dbReference type="Pfam" id="PF13387">
    <property type="entry name" value="Lnb_N"/>
    <property type="match status" value="1"/>
</dbReference>
<evidence type="ECO:0000259" key="2">
    <source>
        <dbReference type="Pfam" id="PF25222"/>
    </source>
</evidence>
<dbReference type="EMBL" id="CACVAS010000057">
    <property type="protein sequence ID" value="CAA6809360.1"/>
    <property type="molecule type" value="Genomic_DNA"/>
</dbReference>